<feature type="active site" description="Proton acceptor" evidence="6">
    <location>
        <position position="69"/>
    </location>
</feature>
<gene>
    <name evidence="6" type="primary">nadK</name>
    <name evidence="7" type="ORF">SAMN05660648_00210</name>
</gene>
<dbReference type="Pfam" id="PF20143">
    <property type="entry name" value="NAD_kinase_C"/>
    <property type="match status" value="1"/>
</dbReference>
<keyword evidence="6" id="KW-0067">ATP-binding</keyword>
<protein>
    <recommendedName>
        <fullName evidence="6">NAD kinase</fullName>
        <ecNumber evidence="6">2.7.1.23</ecNumber>
    </recommendedName>
    <alternativeName>
        <fullName evidence="6">ATP-dependent NAD kinase</fullName>
    </alternativeName>
</protein>
<dbReference type="GO" id="GO:0005524">
    <property type="term" value="F:ATP binding"/>
    <property type="evidence" value="ECO:0007669"/>
    <property type="project" value="UniProtKB-KW"/>
</dbReference>
<dbReference type="Proteomes" id="UP000183469">
    <property type="component" value="Unassembled WGS sequence"/>
</dbReference>
<dbReference type="GO" id="GO:0006741">
    <property type="term" value="P:NADP+ biosynthetic process"/>
    <property type="evidence" value="ECO:0007669"/>
    <property type="project" value="UniProtKB-UniRule"/>
</dbReference>
<keyword evidence="3 6" id="KW-0521">NADP</keyword>
<evidence type="ECO:0000256" key="2">
    <source>
        <dbReference type="ARBA" id="ARBA00022777"/>
    </source>
</evidence>
<comment type="caution">
    <text evidence="6">Lacks conserved residue(s) required for the propagation of feature annotation.</text>
</comment>
<sequence>MPIKTIAIFPNVSKPQSPEVLRRIMKFYQDKDVRLMLPVDESRYFDLESLGVSDIEKEPADIALSIGGDGTLLGVCRRYGAMAVPVCGINIGTLGFMADIELSELETKLQKLLDGDYRIEHRLLLAGFAKSDGEERFLGHAINDVVVTKGGVARMLHLGLSINESHLMDYKADGVIVSSPTGSTAYSLSAGGPIMSPSIQALLVTPICAHTFNMRPLVVGQDDVVHIKIAAIHQDIIVTFDGQESFRLLPGDEVTVMKSTVSAGIIKFEDKDYYQILRTKLWKNNGVE</sequence>
<dbReference type="PANTHER" id="PTHR20275:SF0">
    <property type="entry name" value="NAD KINASE"/>
    <property type="match status" value="1"/>
</dbReference>
<dbReference type="Pfam" id="PF01513">
    <property type="entry name" value="NAD_kinase"/>
    <property type="match status" value="1"/>
</dbReference>
<feature type="binding site" evidence="6">
    <location>
        <position position="154"/>
    </location>
    <ligand>
        <name>NAD(+)</name>
        <dbReference type="ChEBI" id="CHEBI:57540"/>
    </ligand>
</feature>
<comment type="catalytic activity">
    <reaction evidence="5 6">
        <text>NAD(+) + ATP = ADP + NADP(+) + H(+)</text>
        <dbReference type="Rhea" id="RHEA:18629"/>
        <dbReference type="ChEBI" id="CHEBI:15378"/>
        <dbReference type="ChEBI" id="CHEBI:30616"/>
        <dbReference type="ChEBI" id="CHEBI:57540"/>
        <dbReference type="ChEBI" id="CHEBI:58349"/>
        <dbReference type="ChEBI" id="CHEBI:456216"/>
        <dbReference type="EC" id="2.7.1.23"/>
    </reaction>
</comment>
<evidence type="ECO:0000313" key="8">
    <source>
        <dbReference type="Proteomes" id="UP000183469"/>
    </source>
</evidence>
<feature type="binding site" evidence="6">
    <location>
        <position position="173"/>
    </location>
    <ligand>
        <name>NAD(+)</name>
        <dbReference type="ChEBI" id="CHEBI:57540"/>
    </ligand>
</feature>
<keyword evidence="6" id="KW-0547">Nucleotide-binding</keyword>
<feature type="binding site" evidence="6">
    <location>
        <begin position="143"/>
        <end position="144"/>
    </location>
    <ligand>
        <name>NAD(+)</name>
        <dbReference type="ChEBI" id="CHEBI:57540"/>
    </ligand>
</feature>
<reference evidence="7 8" key="1">
    <citation type="submission" date="2016-10" db="EMBL/GenBank/DDBJ databases">
        <authorList>
            <person name="de Groot N.N."/>
        </authorList>
    </citation>
    <scope>NUCLEOTIDE SEQUENCE [LARGE SCALE GENOMIC DNA]</scope>
    <source>
        <strain evidence="7 8">DSM 2872</strain>
    </source>
</reference>
<dbReference type="HAMAP" id="MF_00361">
    <property type="entry name" value="NAD_kinase"/>
    <property type="match status" value="1"/>
</dbReference>
<proteinExistence type="inferred from homology"/>
<dbReference type="EMBL" id="FNQG01000002">
    <property type="protein sequence ID" value="SDZ73905.1"/>
    <property type="molecule type" value="Genomic_DNA"/>
</dbReference>
<dbReference type="PANTHER" id="PTHR20275">
    <property type="entry name" value="NAD KINASE"/>
    <property type="match status" value="1"/>
</dbReference>
<dbReference type="InterPro" id="IPR017437">
    <property type="entry name" value="ATP-NAD_kinase_PpnK-typ_C"/>
</dbReference>
<dbReference type="Gene3D" id="2.60.200.30">
    <property type="entry name" value="Probable inorganic polyphosphate/atp-NAD kinase, domain 2"/>
    <property type="match status" value="1"/>
</dbReference>
<comment type="cofactor">
    <cofactor evidence="6">
        <name>a divalent metal cation</name>
        <dbReference type="ChEBI" id="CHEBI:60240"/>
    </cofactor>
</comment>
<dbReference type="InterPro" id="IPR017438">
    <property type="entry name" value="ATP-NAD_kinase_N"/>
</dbReference>
<dbReference type="InterPro" id="IPR002504">
    <property type="entry name" value="NADK"/>
</dbReference>
<dbReference type="Gene3D" id="3.40.50.10330">
    <property type="entry name" value="Probable inorganic polyphosphate/atp-NAD kinase, domain 1"/>
    <property type="match status" value="1"/>
</dbReference>
<feature type="binding site" evidence="6">
    <location>
        <position position="243"/>
    </location>
    <ligand>
        <name>NAD(+)</name>
        <dbReference type="ChEBI" id="CHEBI:57540"/>
    </ligand>
</feature>
<evidence type="ECO:0000256" key="1">
    <source>
        <dbReference type="ARBA" id="ARBA00022679"/>
    </source>
</evidence>
<dbReference type="GO" id="GO:0005737">
    <property type="term" value="C:cytoplasm"/>
    <property type="evidence" value="ECO:0007669"/>
    <property type="project" value="UniProtKB-SubCell"/>
</dbReference>
<evidence type="ECO:0000313" key="7">
    <source>
        <dbReference type="EMBL" id="SDZ73905.1"/>
    </source>
</evidence>
<comment type="similarity">
    <text evidence="6">Belongs to the NAD kinase family.</text>
</comment>
<keyword evidence="2 6" id="KW-0418">Kinase</keyword>
<dbReference type="GO" id="GO:0003951">
    <property type="term" value="F:NAD+ kinase activity"/>
    <property type="evidence" value="ECO:0007669"/>
    <property type="project" value="UniProtKB-UniRule"/>
</dbReference>
<accession>A0A1H3VGI4</accession>
<keyword evidence="1 6" id="KW-0808">Transferase</keyword>
<evidence type="ECO:0000256" key="4">
    <source>
        <dbReference type="ARBA" id="ARBA00023027"/>
    </source>
</evidence>
<dbReference type="GO" id="GO:0019674">
    <property type="term" value="P:NAD+ metabolic process"/>
    <property type="evidence" value="ECO:0007669"/>
    <property type="project" value="InterPro"/>
</dbReference>
<keyword evidence="6" id="KW-0963">Cytoplasm</keyword>
<dbReference type="SUPFAM" id="SSF111331">
    <property type="entry name" value="NAD kinase/diacylglycerol kinase-like"/>
    <property type="match status" value="1"/>
</dbReference>
<dbReference type="RefSeq" id="WP_230578474.1">
    <property type="nucleotide sequence ID" value="NZ_FNQG01000002.1"/>
</dbReference>
<dbReference type="AlphaFoldDB" id="A0A1H3VGI4"/>
<comment type="function">
    <text evidence="6">Involved in the regulation of the intracellular balance of NAD and NADP, and is a key enzyme in the biosynthesis of NADP. Catalyzes specifically the phosphorylation on 2'-hydroxyl of the adenosine moiety of NAD to yield NADP.</text>
</comment>
<dbReference type="GO" id="GO:0051287">
    <property type="term" value="F:NAD binding"/>
    <property type="evidence" value="ECO:0007669"/>
    <property type="project" value="UniProtKB-ARBA"/>
</dbReference>
<dbReference type="InterPro" id="IPR016064">
    <property type="entry name" value="NAD/diacylglycerol_kinase_sf"/>
</dbReference>
<evidence type="ECO:0000256" key="3">
    <source>
        <dbReference type="ARBA" id="ARBA00022857"/>
    </source>
</evidence>
<evidence type="ECO:0000256" key="5">
    <source>
        <dbReference type="ARBA" id="ARBA00047925"/>
    </source>
</evidence>
<comment type="subcellular location">
    <subcellularLocation>
        <location evidence="6">Cytoplasm</location>
    </subcellularLocation>
</comment>
<keyword evidence="4 6" id="KW-0520">NAD</keyword>
<evidence type="ECO:0000256" key="6">
    <source>
        <dbReference type="HAMAP-Rule" id="MF_00361"/>
    </source>
</evidence>
<feature type="binding site" evidence="6">
    <location>
        <begin position="69"/>
        <end position="70"/>
    </location>
    <ligand>
        <name>NAD(+)</name>
        <dbReference type="ChEBI" id="CHEBI:57540"/>
    </ligand>
</feature>
<dbReference type="GO" id="GO:0046872">
    <property type="term" value="F:metal ion binding"/>
    <property type="evidence" value="ECO:0007669"/>
    <property type="project" value="UniProtKB-UniRule"/>
</dbReference>
<feature type="binding site" evidence="6">
    <location>
        <begin position="184"/>
        <end position="189"/>
    </location>
    <ligand>
        <name>NAD(+)</name>
        <dbReference type="ChEBI" id="CHEBI:57540"/>
    </ligand>
</feature>
<feature type="binding site" evidence="6">
    <location>
        <position position="171"/>
    </location>
    <ligand>
        <name>NAD(+)</name>
        <dbReference type="ChEBI" id="CHEBI:57540"/>
    </ligand>
</feature>
<organism evidence="7 8">
    <name type="scientific">Selenomonas ruminantium</name>
    <dbReference type="NCBI Taxonomy" id="971"/>
    <lineage>
        <taxon>Bacteria</taxon>
        <taxon>Bacillati</taxon>
        <taxon>Bacillota</taxon>
        <taxon>Negativicutes</taxon>
        <taxon>Selenomonadales</taxon>
        <taxon>Selenomonadaceae</taxon>
        <taxon>Selenomonas</taxon>
    </lineage>
</organism>
<name>A0A1H3VGI4_SELRU</name>
<dbReference type="EC" id="2.7.1.23" evidence="6"/>